<comment type="cofactor">
    <cofactor evidence="7">
        <name>a divalent metal cation</name>
        <dbReference type="ChEBI" id="CHEBI:60240"/>
    </cofactor>
    <text evidence="7">Binds 1 divalent metal cation per subunit.</text>
</comment>
<comment type="catalytic activity">
    <reaction evidence="6 7">
        <text>L-threonylcarbamoyladenylate + adenosine(37) in tRNA = N(6)-L-threonylcarbamoyladenosine(37) in tRNA + AMP + H(+)</text>
        <dbReference type="Rhea" id="RHEA:37059"/>
        <dbReference type="Rhea" id="RHEA-COMP:10162"/>
        <dbReference type="Rhea" id="RHEA-COMP:10163"/>
        <dbReference type="ChEBI" id="CHEBI:15378"/>
        <dbReference type="ChEBI" id="CHEBI:73682"/>
        <dbReference type="ChEBI" id="CHEBI:74411"/>
        <dbReference type="ChEBI" id="CHEBI:74418"/>
        <dbReference type="ChEBI" id="CHEBI:456215"/>
        <dbReference type="EC" id="2.3.1.234"/>
    </reaction>
</comment>
<dbReference type="RefSeq" id="XP_002172134.1">
    <property type="nucleotide sequence ID" value="XM_002172098.2"/>
</dbReference>
<keyword evidence="11" id="KW-1185">Reference proteome</keyword>
<comment type="subunit">
    <text evidence="7">Homodimer.</text>
</comment>
<evidence type="ECO:0000256" key="1">
    <source>
        <dbReference type="ARBA" id="ARBA00012156"/>
    </source>
</evidence>
<evidence type="ECO:0000256" key="7">
    <source>
        <dbReference type="HAMAP-Rule" id="MF_03179"/>
    </source>
</evidence>
<dbReference type="AlphaFoldDB" id="B6JWU0"/>
<dbReference type="JaponicusDB" id="SJAG_00865">
    <property type="gene designation" value="pgp1"/>
</dbReference>
<evidence type="ECO:0000313" key="9">
    <source>
        <dbReference type="EMBL" id="EEB05841.1"/>
    </source>
</evidence>
<organism evidence="9 11">
    <name type="scientific">Schizosaccharomyces japonicus (strain yFS275 / FY16936)</name>
    <name type="common">Fission yeast</name>
    <dbReference type="NCBI Taxonomy" id="402676"/>
    <lineage>
        <taxon>Eukaryota</taxon>
        <taxon>Fungi</taxon>
        <taxon>Dikarya</taxon>
        <taxon>Ascomycota</taxon>
        <taxon>Taphrinomycotina</taxon>
        <taxon>Schizosaccharomycetes</taxon>
        <taxon>Schizosaccharomycetales</taxon>
        <taxon>Schizosaccharomycetaceae</taxon>
        <taxon>Schizosaccharomyces</taxon>
    </lineage>
</organism>
<evidence type="ECO:0000256" key="5">
    <source>
        <dbReference type="ARBA" id="ARBA00023315"/>
    </source>
</evidence>
<dbReference type="Proteomes" id="UP000001744">
    <property type="component" value="Unassembled WGS sequence"/>
</dbReference>
<dbReference type="GO" id="GO:0061711">
    <property type="term" value="F:tRNA N(6)-L-threonylcarbamoyladenine synthase activity"/>
    <property type="evidence" value="ECO:0007669"/>
    <property type="project" value="UniProtKB-EC"/>
</dbReference>
<keyword evidence="3 7" id="KW-0819">tRNA processing</keyword>
<dbReference type="eggNOG" id="KOG2707">
    <property type="taxonomic scope" value="Eukaryota"/>
</dbReference>
<dbReference type="STRING" id="402676.B6JWU0"/>
<evidence type="ECO:0000259" key="8">
    <source>
        <dbReference type="Pfam" id="PF00814"/>
    </source>
</evidence>
<dbReference type="PROSITE" id="PS01016">
    <property type="entry name" value="GLYCOPROTEASE"/>
    <property type="match status" value="1"/>
</dbReference>
<evidence type="ECO:0000313" key="10">
    <source>
        <dbReference type="JaponicusDB" id="SJAG_00865"/>
    </source>
</evidence>
<dbReference type="OMA" id="NAAMIGC"/>
<dbReference type="EC" id="2.3.1.234" evidence="1"/>
<feature type="domain" description="Gcp-like" evidence="8">
    <location>
        <begin position="62"/>
        <end position="362"/>
    </location>
</feature>
<keyword evidence="7" id="KW-0496">Mitochondrion</keyword>
<evidence type="ECO:0000256" key="4">
    <source>
        <dbReference type="ARBA" id="ARBA00022723"/>
    </source>
</evidence>
<dbReference type="NCBIfam" id="TIGR00329">
    <property type="entry name" value="gcp_kae1"/>
    <property type="match status" value="1"/>
</dbReference>
<protein>
    <recommendedName>
        <fullName evidence="1">N(6)-L-threonylcarbamoyladenine synthase</fullName>
        <ecNumber evidence="1">2.3.1.234</ecNumber>
    </recommendedName>
</protein>
<evidence type="ECO:0000256" key="2">
    <source>
        <dbReference type="ARBA" id="ARBA00022679"/>
    </source>
</evidence>
<dbReference type="GO" id="GO:0046872">
    <property type="term" value="F:metal ion binding"/>
    <property type="evidence" value="ECO:0007669"/>
    <property type="project" value="UniProtKB-KW"/>
</dbReference>
<dbReference type="InterPro" id="IPR017861">
    <property type="entry name" value="KAE1/TsaD"/>
</dbReference>
<sequence>MNTHFNICRGRYALRVMTKTRTRQFSLLRRKTINVLGIETSCDDCSVAVCQYDQSRNEPSKVLLQKTRRTIHLYEKYGGIHPNIVMHEHQRQLAPLIQSVLTEAEKLDASIIDIVSVTRGPGMLGPLAVGLNTAKGLAVGLKVPLIGVHHMLGHLLAPKLERNIDFPFLSLLVSGGHTMLVYSKSLFDHEILATTLDIAVGDYLDKCARLLRIPWNGEMPAAALERYSVVSDVTEFPLHVPLSKNAKTRLHCFSFAGLQTQVEKVLTCLGGETAPENVKRRIAYAVQSIAFDHICRKVRLCMNDLVDKPISAFVCSGGVARNRYLRNMLVVMLSNFETDTSHSIPLVCPSADLCSDNASMIANAAIEMYKHGITSPLTIEPTSKWSLDALSPFDRAVYEPMSSFEARHSHLP</sequence>
<dbReference type="GO" id="GO:0005739">
    <property type="term" value="C:mitochondrion"/>
    <property type="evidence" value="ECO:0000318"/>
    <property type="project" value="GO_Central"/>
</dbReference>
<comment type="similarity">
    <text evidence="7">Belongs to the KAE1 / TsaD family.</text>
</comment>
<comment type="function">
    <text evidence="7">Required for the formation of a threonylcarbamoyl group on adenosine at position 37 (t(6)A37) in mitochondrial tRNAs that read codons beginning with adenine. Probably involved in the transfer of the threonylcarbamoyl moiety of threonylcarbamoyl-AMP (TC-AMP) to the N6 group of A37. Involved in mitochondrial genome maintenance.</text>
</comment>
<dbReference type="SUPFAM" id="SSF53067">
    <property type="entry name" value="Actin-like ATPase domain"/>
    <property type="match status" value="2"/>
</dbReference>
<dbReference type="PANTHER" id="PTHR11735">
    <property type="entry name" value="TRNA N6-ADENOSINE THREONYLCARBAMOYLTRANSFERASE"/>
    <property type="match status" value="1"/>
</dbReference>
<evidence type="ECO:0000313" key="11">
    <source>
        <dbReference type="Proteomes" id="UP000001744"/>
    </source>
</evidence>
<keyword evidence="5 7" id="KW-0012">Acyltransferase</keyword>
<dbReference type="HOGENOM" id="CLU_023208_4_1_1"/>
<dbReference type="InterPro" id="IPR000905">
    <property type="entry name" value="Gcp-like_dom"/>
</dbReference>
<dbReference type="VEuPathDB" id="FungiDB:SJAG_00865"/>
<evidence type="ECO:0000256" key="6">
    <source>
        <dbReference type="ARBA" id="ARBA00048117"/>
    </source>
</evidence>
<keyword evidence="4 7" id="KW-0479">Metal-binding</keyword>
<dbReference type="InterPro" id="IPR022450">
    <property type="entry name" value="TsaD"/>
</dbReference>
<dbReference type="InterPro" id="IPR017860">
    <property type="entry name" value="Peptidase_M22_CS"/>
</dbReference>
<dbReference type="InterPro" id="IPR043129">
    <property type="entry name" value="ATPase_NBD"/>
</dbReference>
<gene>
    <name evidence="10" type="primary">pgp1</name>
    <name evidence="9" type="ORF">SJAG_00865</name>
</gene>
<evidence type="ECO:0000256" key="3">
    <source>
        <dbReference type="ARBA" id="ARBA00022694"/>
    </source>
</evidence>
<accession>B6JWU0</accession>
<dbReference type="Pfam" id="PF00814">
    <property type="entry name" value="TsaD"/>
    <property type="match status" value="1"/>
</dbReference>
<dbReference type="GO" id="GO:0072670">
    <property type="term" value="P:mitochondrial tRNA threonylcarbamoyladenosine modification"/>
    <property type="evidence" value="ECO:0000318"/>
    <property type="project" value="GO_Central"/>
</dbReference>
<proteinExistence type="inferred from homology"/>
<dbReference type="HAMAP" id="MF_01445">
    <property type="entry name" value="TsaD"/>
    <property type="match status" value="1"/>
</dbReference>
<dbReference type="PRINTS" id="PR00789">
    <property type="entry name" value="OSIALOPTASE"/>
</dbReference>
<reference evidence="9 11" key="1">
    <citation type="journal article" date="2011" name="Science">
        <title>Comparative functional genomics of the fission yeasts.</title>
        <authorList>
            <person name="Rhind N."/>
            <person name="Chen Z."/>
            <person name="Yassour M."/>
            <person name="Thompson D.A."/>
            <person name="Haas B.J."/>
            <person name="Habib N."/>
            <person name="Wapinski I."/>
            <person name="Roy S."/>
            <person name="Lin M.F."/>
            <person name="Heiman D.I."/>
            <person name="Young S.K."/>
            <person name="Furuya K."/>
            <person name="Guo Y."/>
            <person name="Pidoux A."/>
            <person name="Chen H.M."/>
            <person name="Robbertse B."/>
            <person name="Goldberg J.M."/>
            <person name="Aoki K."/>
            <person name="Bayne E.H."/>
            <person name="Berlin A.M."/>
            <person name="Desjardins C.A."/>
            <person name="Dobbs E."/>
            <person name="Dukaj L."/>
            <person name="Fan L."/>
            <person name="FitzGerald M.G."/>
            <person name="French C."/>
            <person name="Gujja S."/>
            <person name="Hansen K."/>
            <person name="Keifenheim D."/>
            <person name="Levin J.Z."/>
            <person name="Mosher R.A."/>
            <person name="Mueller C.A."/>
            <person name="Pfiffner J."/>
            <person name="Priest M."/>
            <person name="Russ C."/>
            <person name="Smialowska A."/>
            <person name="Swoboda P."/>
            <person name="Sykes S.M."/>
            <person name="Vaughn M."/>
            <person name="Vengrova S."/>
            <person name="Yoder R."/>
            <person name="Zeng Q."/>
            <person name="Allshire R."/>
            <person name="Baulcombe D."/>
            <person name="Birren B.W."/>
            <person name="Brown W."/>
            <person name="Ekwall K."/>
            <person name="Kellis M."/>
            <person name="Leatherwood J."/>
            <person name="Levin H."/>
            <person name="Margalit H."/>
            <person name="Martienssen R."/>
            <person name="Nieduszynski C.A."/>
            <person name="Spatafora J.W."/>
            <person name="Friedman N."/>
            <person name="Dalgaard J.Z."/>
            <person name="Baumann P."/>
            <person name="Niki H."/>
            <person name="Regev A."/>
            <person name="Nusbaum C."/>
        </authorList>
    </citation>
    <scope>NUCLEOTIDE SEQUENCE [LARGE SCALE GENOMIC DNA]</scope>
    <source>
        <strain evidence="11">yFS275 / FY16936</strain>
    </source>
</reference>
<comment type="subcellular location">
    <subcellularLocation>
        <location evidence="7">Mitochondrion</location>
    </subcellularLocation>
</comment>
<keyword evidence="2 7" id="KW-0808">Transferase</keyword>
<dbReference type="Gene3D" id="3.30.420.40">
    <property type="match status" value="2"/>
</dbReference>
<dbReference type="PANTHER" id="PTHR11735:SF6">
    <property type="entry name" value="TRNA N6-ADENOSINE THREONYLCARBAMOYLTRANSFERASE, MITOCHONDRIAL"/>
    <property type="match status" value="1"/>
</dbReference>
<dbReference type="GeneID" id="7051957"/>
<dbReference type="EMBL" id="KE651166">
    <property type="protein sequence ID" value="EEB05841.1"/>
    <property type="molecule type" value="Genomic_DNA"/>
</dbReference>
<name>B6JWU0_SCHJY</name>